<proteinExistence type="inferred from homology"/>
<dbReference type="Gene3D" id="3.90.950.10">
    <property type="match status" value="1"/>
</dbReference>
<keyword evidence="4" id="KW-0963">Cytoplasm</keyword>
<evidence type="ECO:0000256" key="2">
    <source>
        <dbReference type="ARBA" id="ARBA00022801"/>
    </source>
</evidence>
<keyword evidence="6" id="KW-1185">Reference proteome</keyword>
<name>A0A2T6B5V1_9RHOB</name>
<dbReference type="GO" id="GO:0047429">
    <property type="term" value="F:nucleoside triphosphate diphosphatase activity"/>
    <property type="evidence" value="ECO:0007669"/>
    <property type="project" value="UniProtKB-EC"/>
</dbReference>
<dbReference type="PIRSF" id="PIRSF006305">
    <property type="entry name" value="Maf"/>
    <property type="match status" value="1"/>
</dbReference>
<keyword evidence="2 4" id="KW-0378">Hydrolase</keyword>
<keyword evidence="3 4" id="KW-0546">Nucleotide metabolism</keyword>
<evidence type="ECO:0000256" key="1">
    <source>
        <dbReference type="ARBA" id="ARBA00001968"/>
    </source>
</evidence>
<comment type="caution">
    <text evidence="4">Lacks conserved residue(s) required for the propagation of feature annotation.</text>
</comment>
<protein>
    <recommendedName>
        <fullName evidence="4">Nucleoside triphosphate pyrophosphatase</fullName>
        <ecNumber evidence="4">3.6.1.9</ecNumber>
    </recommendedName>
    <alternativeName>
        <fullName evidence="4">Nucleotide pyrophosphatase</fullName>
        <shortName evidence="4">Nucleotide PPase</shortName>
    </alternativeName>
</protein>
<dbReference type="PANTHER" id="PTHR43213">
    <property type="entry name" value="BIFUNCTIONAL DTTP/UTP PYROPHOSPHATASE/METHYLTRANSFERASE PROTEIN-RELATED"/>
    <property type="match status" value="1"/>
</dbReference>
<dbReference type="PANTHER" id="PTHR43213:SF5">
    <property type="entry name" value="BIFUNCTIONAL DTTP_UTP PYROPHOSPHATASE_METHYLTRANSFERASE PROTEIN-RELATED"/>
    <property type="match status" value="1"/>
</dbReference>
<dbReference type="HAMAP" id="MF_00528">
    <property type="entry name" value="Maf"/>
    <property type="match status" value="1"/>
</dbReference>
<dbReference type="RefSeq" id="WP_107974789.1">
    <property type="nucleotide sequence ID" value="NZ_BMEZ01000003.1"/>
</dbReference>
<evidence type="ECO:0000256" key="4">
    <source>
        <dbReference type="HAMAP-Rule" id="MF_00528"/>
    </source>
</evidence>
<dbReference type="EC" id="3.6.1.9" evidence="4"/>
<accession>A0A2T6B5V1</accession>
<evidence type="ECO:0000313" key="5">
    <source>
        <dbReference type="EMBL" id="PTX51403.1"/>
    </source>
</evidence>
<evidence type="ECO:0000256" key="3">
    <source>
        <dbReference type="ARBA" id="ARBA00023080"/>
    </source>
</evidence>
<dbReference type="Pfam" id="PF02545">
    <property type="entry name" value="Maf"/>
    <property type="match status" value="1"/>
</dbReference>
<dbReference type="AlphaFoldDB" id="A0A2T6B5V1"/>
<feature type="active site" description="Proton acceptor" evidence="4">
    <location>
        <position position="76"/>
    </location>
</feature>
<comment type="subcellular location">
    <subcellularLocation>
        <location evidence="4">Cytoplasm</location>
    </subcellularLocation>
</comment>
<dbReference type="CDD" id="cd00555">
    <property type="entry name" value="Maf"/>
    <property type="match status" value="1"/>
</dbReference>
<dbReference type="OrthoDB" id="9813962at2"/>
<comment type="catalytic activity">
    <reaction evidence="4">
        <text>a ribonucleoside 5'-triphosphate + H2O = a ribonucleoside 5'-phosphate + diphosphate + H(+)</text>
        <dbReference type="Rhea" id="RHEA:23996"/>
        <dbReference type="ChEBI" id="CHEBI:15377"/>
        <dbReference type="ChEBI" id="CHEBI:15378"/>
        <dbReference type="ChEBI" id="CHEBI:33019"/>
        <dbReference type="ChEBI" id="CHEBI:58043"/>
        <dbReference type="ChEBI" id="CHEBI:61557"/>
        <dbReference type="EC" id="3.6.1.9"/>
    </reaction>
</comment>
<comment type="catalytic activity">
    <reaction evidence="4">
        <text>a 2'-deoxyribonucleoside 5'-triphosphate + H2O = a 2'-deoxyribonucleoside 5'-phosphate + diphosphate + H(+)</text>
        <dbReference type="Rhea" id="RHEA:44644"/>
        <dbReference type="ChEBI" id="CHEBI:15377"/>
        <dbReference type="ChEBI" id="CHEBI:15378"/>
        <dbReference type="ChEBI" id="CHEBI:33019"/>
        <dbReference type="ChEBI" id="CHEBI:61560"/>
        <dbReference type="ChEBI" id="CHEBI:65317"/>
        <dbReference type="EC" id="3.6.1.9"/>
    </reaction>
</comment>
<dbReference type="InterPro" id="IPR029001">
    <property type="entry name" value="ITPase-like_fam"/>
</dbReference>
<sequence>MSLDLILASGSAIRAQILRNAGLRLEIDSPSLDEEAIRASLTEEGAPPREVADALAEAKARRIASKGAEVPVLGCDQVLSCDGEIFSKPATRDDARDHIRALRGKTHHLLSAAVLYEDAEPVWRHVGVARLAMRDISDAALDDYLDRAWPDIASSLGGYKLEAEGVRLFSQIQGDYFTILGLPLIELLNHLTLTGRLPA</sequence>
<dbReference type="EMBL" id="QBKN01000003">
    <property type="protein sequence ID" value="PTX51403.1"/>
    <property type="molecule type" value="Genomic_DNA"/>
</dbReference>
<dbReference type="GO" id="GO:0009117">
    <property type="term" value="P:nucleotide metabolic process"/>
    <property type="evidence" value="ECO:0007669"/>
    <property type="project" value="UniProtKB-KW"/>
</dbReference>
<comment type="function">
    <text evidence="4">Nucleoside triphosphate pyrophosphatase. May have a dual role in cell division arrest and in preventing the incorporation of modified nucleotides into cellular nucleic acids.</text>
</comment>
<reference evidence="5 6" key="1">
    <citation type="submission" date="2018-04" db="EMBL/GenBank/DDBJ databases">
        <title>Genomic Encyclopedia of Archaeal and Bacterial Type Strains, Phase II (KMG-II): from individual species to whole genera.</title>
        <authorList>
            <person name="Goeker M."/>
        </authorList>
    </citation>
    <scope>NUCLEOTIDE SEQUENCE [LARGE SCALE GENOMIC DNA]</scope>
    <source>
        <strain evidence="5 6">DSM 29329</strain>
    </source>
</reference>
<gene>
    <name evidence="5" type="ORF">C8N44_103147</name>
</gene>
<comment type="caution">
    <text evidence="5">The sequence shown here is derived from an EMBL/GenBank/DDBJ whole genome shotgun (WGS) entry which is preliminary data.</text>
</comment>
<dbReference type="Proteomes" id="UP000244069">
    <property type="component" value="Unassembled WGS sequence"/>
</dbReference>
<dbReference type="GO" id="GO:0005737">
    <property type="term" value="C:cytoplasm"/>
    <property type="evidence" value="ECO:0007669"/>
    <property type="project" value="UniProtKB-SubCell"/>
</dbReference>
<comment type="cofactor">
    <cofactor evidence="1 4">
        <name>a divalent metal cation</name>
        <dbReference type="ChEBI" id="CHEBI:60240"/>
    </cofactor>
</comment>
<organism evidence="5 6">
    <name type="scientific">Allosediminivita pacifica</name>
    <dbReference type="NCBI Taxonomy" id="1267769"/>
    <lineage>
        <taxon>Bacteria</taxon>
        <taxon>Pseudomonadati</taxon>
        <taxon>Pseudomonadota</taxon>
        <taxon>Alphaproteobacteria</taxon>
        <taxon>Rhodobacterales</taxon>
        <taxon>Paracoccaceae</taxon>
        <taxon>Allosediminivita</taxon>
    </lineage>
</organism>
<dbReference type="InterPro" id="IPR003697">
    <property type="entry name" value="Maf-like"/>
</dbReference>
<comment type="similarity">
    <text evidence="4">Belongs to the Maf family.</text>
</comment>
<dbReference type="SUPFAM" id="SSF52972">
    <property type="entry name" value="ITPase-like"/>
    <property type="match status" value="1"/>
</dbReference>
<evidence type="ECO:0000313" key="6">
    <source>
        <dbReference type="Proteomes" id="UP000244069"/>
    </source>
</evidence>